<keyword evidence="1" id="KW-0472">Membrane</keyword>
<proteinExistence type="predicted"/>
<dbReference type="RefSeq" id="WP_252664548.1">
    <property type="nucleotide sequence ID" value="NZ_CP098611.1"/>
</dbReference>
<evidence type="ECO:0000313" key="3">
    <source>
        <dbReference type="Proteomes" id="UP001056708"/>
    </source>
</evidence>
<evidence type="ECO:0000256" key="1">
    <source>
        <dbReference type="SAM" id="Phobius"/>
    </source>
</evidence>
<feature type="transmembrane region" description="Helical" evidence="1">
    <location>
        <begin position="12"/>
        <end position="31"/>
    </location>
</feature>
<evidence type="ECO:0008006" key="4">
    <source>
        <dbReference type="Google" id="ProtNLM"/>
    </source>
</evidence>
<gene>
    <name evidence="2" type="ORF">NEA10_06630</name>
</gene>
<evidence type="ECO:0000313" key="2">
    <source>
        <dbReference type="EMBL" id="USR92391.1"/>
    </source>
</evidence>
<keyword evidence="1" id="KW-1133">Transmembrane helix</keyword>
<name>A0ABY5AUF6_9CYAN</name>
<reference evidence="2" key="1">
    <citation type="submission" date="2022-06" db="EMBL/GenBank/DDBJ databases">
        <title>Genome sequence of Phormidium yuhuli AB48 isolated from an industrial photobioreactor environment.</title>
        <authorList>
            <person name="Qiu Y."/>
            <person name="Noonan A.J.C."/>
            <person name="Dofher K."/>
            <person name="Koch M."/>
            <person name="Kieft B."/>
            <person name="Lin X."/>
            <person name="Ziels R.M."/>
            <person name="Hallam S.J."/>
        </authorList>
    </citation>
    <scope>NUCLEOTIDE SEQUENCE</scope>
    <source>
        <strain evidence="2">AB48</strain>
    </source>
</reference>
<dbReference type="Proteomes" id="UP001056708">
    <property type="component" value="Chromosome"/>
</dbReference>
<feature type="transmembrane region" description="Helical" evidence="1">
    <location>
        <begin position="51"/>
        <end position="71"/>
    </location>
</feature>
<feature type="transmembrane region" description="Helical" evidence="1">
    <location>
        <begin position="139"/>
        <end position="167"/>
    </location>
</feature>
<organism evidence="2 3">
    <name type="scientific">Phormidium yuhuli AB48</name>
    <dbReference type="NCBI Taxonomy" id="2940671"/>
    <lineage>
        <taxon>Bacteria</taxon>
        <taxon>Bacillati</taxon>
        <taxon>Cyanobacteriota</taxon>
        <taxon>Cyanophyceae</taxon>
        <taxon>Oscillatoriophycideae</taxon>
        <taxon>Oscillatoriales</taxon>
        <taxon>Oscillatoriaceae</taxon>
        <taxon>Phormidium</taxon>
        <taxon>Phormidium yuhuli</taxon>
    </lineage>
</organism>
<keyword evidence="1" id="KW-0812">Transmembrane</keyword>
<dbReference type="EMBL" id="CP098611">
    <property type="protein sequence ID" value="USR92391.1"/>
    <property type="molecule type" value="Genomic_DNA"/>
</dbReference>
<accession>A0ABY5AUF6</accession>
<sequence>MNLLRGKTTIAAIVLATGLILLVAQLIQLGVLPLATTLNYSPQDRQFIRMWLRLAGLVGVLLPLVGLIWGWRDRQIRTFFMYYFLVIFCQLISEQVVARFFFRSLVVPTGLLYSLFRIGQLWQAHQQLTQRHHDPHPRLILAVIWILLAFWAANLLVSVGIAVPAIMA</sequence>
<feature type="transmembrane region" description="Helical" evidence="1">
    <location>
        <begin position="78"/>
        <end position="94"/>
    </location>
</feature>
<keyword evidence="3" id="KW-1185">Reference proteome</keyword>
<protein>
    <recommendedName>
        <fullName evidence="4">DUF4149 domain-containing protein</fullName>
    </recommendedName>
</protein>